<accession>A0A4D4J9Q6</accession>
<keyword evidence="1" id="KW-0732">Signal</keyword>
<dbReference type="Proteomes" id="UP000298860">
    <property type="component" value="Unassembled WGS sequence"/>
</dbReference>
<dbReference type="SUPFAM" id="SSF50494">
    <property type="entry name" value="Trypsin-like serine proteases"/>
    <property type="match status" value="1"/>
</dbReference>
<dbReference type="InterPro" id="IPR009003">
    <property type="entry name" value="Peptidase_S1_PA"/>
</dbReference>
<organism evidence="3 4">
    <name type="scientific">Gandjariella thermophila</name>
    <dbReference type="NCBI Taxonomy" id="1931992"/>
    <lineage>
        <taxon>Bacteria</taxon>
        <taxon>Bacillati</taxon>
        <taxon>Actinomycetota</taxon>
        <taxon>Actinomycetes</taxon>
        <taxon>Pseudonocardiales</taxon>
        <taxon>Pseudonocardiaceae</taxon>
        <taxon>Gandjariella</taxon>
    </lineage>
</organism>
<evidence type="ECO:0008006" key="5">
    <source>
        <dbReference type="Google" id="ProtNLM"/>
    </source>
</evidence>
<keyword evidence="4" id="KW-1185">Reference proteome</keyword>
<feature type="compositionally biased region" description="Pro residues" evidence="2">
    <location>
        <begin position="76"/>
        <end position="87"/>
    </location>
</feature>
<name>A0A4D4J9Q6_9PSEU</name>
<dbReference type="GO" id="GO:0004252">
    <property type="term" value="F:serine-type endopeptidase activity"/>
    <property type="evidence" value="ECO:0007669"/>
    <property type="project" value="InterPro"/>
</dbReference>
<evidence type="ECO:0000313" key="3">
    <source>
        <dbReference type="EMBL" id="GDY30573.1"/>
    </source>
</evidence>
<comment type="caution">
    <text evidence="3">The sequence shown here is derived from an EMBL/GenBank/DDBJ whole genome shotgun (WGS) entry which is preliminary data.</text>
</comment>
<evidence type="ECO:0000256" key="2">
    <source>
        <dbReference type="SAM" id="MobiDB-lite"/>
    </source>
</evidence>
<dbReference type="Gene3D" id="2.40.10.10">
    <property type="entry name" value="Trypsin-like serine proteases"/>
    <property type="match status" value="2"/>
</dbReference>
<dbReference type="EMBL" id="BJFL01000008">
    <property type="protein sequence ID" value="GDY30573.1"/>
    <property type="molecule type" value="Genomic_DNA"/>
</dbReference>
<sequence>MAGRVGSGRRWLVPVLLVALLCLSGGLDGDTSARSLAANTGVRSVSRAEREDTANYWTPQRMAQASPRSATGTLPQPGPDAWPPTATPLPEGTDPPAGQQFSGIPAVGALFSTDSGLNGHYCTASVVHSPTRDLVITAAHCIHDGEDGDYQSNVAFVPGYHDGQSPYGVWVPTKMVVDPRWIASSDPSLDVGFLVVRKAGSDAHVEDVTGANQLGTAASLHGQVRVTGYPDDLDEPITCQNAVRWEDDNLPRFDCAAFSDGTSGAPWVMDADPRTQLGTLVGVIGGFQFGGESDDESYSPVFGEDVQSLYATALRSG</sequence>
<gene>
    <name evidence="3" type="ORF">GTS_22060</name>
</gene>
<protein>
    <recommendedName>
        <fullName evidence="5">Peptidase S1 domain-containing protein</fullName>
    </recommendedName>
</protein>
<feature type="region of interest" description="Disordered" evidence="2">
    <location>
        <begin position="40"/>
        <end position="96"/>
    </location>
</feature>
<dbReference type="AlphaFoldDB" id="A0A4D4J9Q6"/>
<reference evidence="4" key="1">
    <citation type="submission" date="2019-04" db="EMBL/GenBank/DDBJ databases">
        <title>Draft genome sequence of Pseudonocardiaceae bacterium SL3-2-4.</title>
        <authorList>
            <person name="Ningsih F."/>
            <person name="Yokota A."/>
            <person name="Sakai Y."/>
            <person name="Nanatani K."/>
            <person name="Yabe S."/>
            <person name="Oetari A."/>
            <person name="Sjamsuridzal W."/>
        </authorList>
    </citation>
    <scope>NUCLEOTIDE SEQUENCE [LARGE SCALE GENOMIC DNA]</scope>
    <source>
        <strain evidence="4">SL3-2-4</strain>
    </source>
</reference>
<dbReference type="PANTHER" id="PTHR15462">
    <property type="entry name" value="SERINE PROTEASE"/>
    <property type="match status" value="1"/>
</dbReference>
<dbReference type="GO" id="GO:0006508">
    <property type="term" value="P:proteolysis"/>
    <property type="evidence" value="ECO:0007669"/>
    <property type="project" value="InterPro"/>
</dbReference>
<dbReference type="RefSeq" id="WP_137813686.1">
    <property type="nucleotide sequence ID" value="NZ_BJFL01000008.1"/>
</dbReference>
<dbReference type="InterPro" id="IPR050966">
    <property type="entry name" value="Glutamyl_endopeptidase"/>
</dbReference>
<feature type="compositionally biased region" description="Polar residues" evidence="2">
    <location>
        <begin position="55"/>
        <end position="74"/>
    </location>
</feature>
<dbReference type="Pfam" id="PF13365">
    <property type="entry name" value="Trypsin_2"/>
    <property type="match status" value="1"/>
</dbReference>
<dbReference type="PROSITE" id="PS00134">
    <property type="entry name" value="TRYPSIN_HIS"/>
    <property type="match status" value="1"/>
</dbReference>
<proteinExistence type="predicted"/>
<dbReference type="OrthoDB" id="3507155at2"/>
<evidence type="ECO:0000256" key="1">
    <source>
        <dbReference type="ARBA" id="ARBA00022729"/>
    </source>
</evidence>
<dbReference type="InterPro" id="IPR018114">
    <property type="entry name" value="TRYPSIN_HIS"/>
</dbReference>
<dbReference type="InterPro" id="IPR043504">
    <property type="entry name" value="Peptidase_S1_PA_chymotrypsin"/>
</dbReference>
<evidence type="ECO:0000313" key="4">
    <source>
        <dbReference type="Proteomes" id="UP000298860"/>
    </source>
</evidence>